<keyword evidence="1" id="KW-0472">Membrane</keyword>
<organism evidence="2 3">
    <name type="scientific">Clostridium algidicarnis</name>
    <dbReference type="NCBI Taxonomy" id="37659"/>
    <lineage>
        <taxon>Bacteria</taxon>
        <taxon>Bacillati</taxon>
        <taxon>Bacillota</taxon>
        <taxon>Clostridia</taxon>
        <taxon>Eubacteriales</taxon>
        <taxon>Clostridiaceae</taxon>
        <taxon>Clostridium</taxon>
    </lineage>
</organism>
<comment type="caution">
    <text evidence="2">The sequence shown here is derived from an EMBL/GenBank/DDBJ whole genome shotgun (WGS) entry which is preliminary data.</text>
</comment>
<sequence>MLENEENKTNEKKEELIIGDTNLEEGKVVLDEIPLIKEEVTVEETLLTKETTIEKTPLENNVDLHESESDINEEYEIKETYESDAKAPKNDETKTGEVTFFDSIQASIIDQIVIGGASFIFLMIFDFIMKLVNLRVVDKMGIYVIIYIIVNIIYSPIMEKTKMNNTVGRKVSNIKLIKK</sequence>
<protein>
    <recommendedName>
        <fullName evidence="4">RDD family protein</fullName>
    </recommendedName>
</protein>
<proteinExistence type="predicted"/>
<evidence type="ECO:0000313" key="2">
    <source>
        <dbReference type="EMBL" id="MBU3221081.1"/>
    </source>
</evidence>
<dbReference type="RefSeq" id="WP_216132891.1">
    <property type="nucleotide sequence ID" value="NZ_JAHLDG010000033.1"/>
</dbReference>
<reference evidence="2 3" key="1">
    <citation type="submission" date="2021-06" db="EMBL/GenBank/DDBJ databases">
        <title>Clostridia strains as spoilage organisms.</title>
        <authorList>
            <person name="Wambui J."/>
            <person name="Stephan R."/>
            <person name="Stevens M.J.A."/>
        </authorList>
    </citation>
    <scope>NUCLEOTIDE SEQUENCE [LARGE SCALE GENOMIC DNA]</scope>
    <source>
        <strain evidence="2 3">CM013</strain>
    </source>
</reference>
<feature type="transmembrane region" description="Helical" evidence="1">
    <location>
        <begin position="140"/>
        <end position="157"/>
    </location>
</feature>
<name>A0ABS6C6G5_9CLOT</name>
<dbReference type="EMBL" id="JAHLDG010000033">
    <property type="protein sequence ID" value="MBU3221081.1"/>
    <property type="molecule type" value="Genomic_DNA"/>
</dbReference>
<evidence type="ECO:0008006" key="4">
    <source>
        <dbReference type="Google" id="ProtNLM"/>
    </source>
</evidence>
<keyword evidence="3" id="KW-1185">Reference proteome</keyword>
<keyword evidence="1" id="KW-1133">Transmembrane helix</keyword>
<feature type="transmembrane region" description="Helical" evidence="1">
    <location>
        <begin position="108"/>
        <end position="128"/>
    </location>
</feature>
<dbReference type="Proteomes" id="UP000740830">
    <property type="component" value="Unassembled WGS sequence"/>
</dbReference>
<evidence type="ECO:0000313" key="3">
    <source>
        <dbReference type="Proteomes" id="UP000740830"/>
    </source>
</evidence>
<evidence type="ECO:0000256" key="1">
    <source>
        <dbReference type="SAM" id="Phobius"/>
    </source>
</evidence>
<accession>A0ABS6C6G5</accession>
<keyword evidence="1" id="KW-0812">Transmembrane</keyword>
<gene>
    <name evidence="2" type="ORF">KPL27_13515</name>
</gene>